<proteinExistence type="predicted"/>
<feature type="domain" description="Transposase DDE" evidence="1">
    <location>
        <begin position="33"/>
        <end position="466"/>
    </location>
</feature>
<dbReference type="AlphaFoldDB" id="A0A0F9HDZ0"/>
<evidence type="ECO:0000313" key="2">
    <source>
        <dbReference type="EMBL" id="KKL79905.1"/>
    </source>
</evidence>
<dbReference type="NCBIfam" id="NF033539">
    <property type="entry name" value="transpos_IS1380"/>
    <property type="match status" value="1"/>
</dbReference>
<dbReference type="Pfam" id="PF13701">
    <property type="entry name" value="DDE_Tnp_1_4"/>
    <property type="match status" value="1"/>
</dbReference>
<gene>
    <name evidence="2" type="ORF">LCGC14_2010150</name>
</gene>
<reference evidence="2" key="1">
    <citation type="journal article" date="2015" name="Nature">
        <title>Complex archaea that bridge the gap between prokaryotes and eukaryotes.</title>
        <authorList>
            <person name="Spang A."/>
            <person name="Saw J.H."/>
            <person name="Jorgensen S.L."/>
            <person name="Zaremba-Niedzwiedzka K."/>
            <person name="Martijn J."/>
            <person name="Lind A.E."/>
            <person name="van Eijk R."/>
            <person name="Schleper C."/>
            <person name="Guy L."/>
            <person name="Ettema T.J."/>
        </authorList>
    </citation>
    <scope>NUCLEOTIDE SEQUENCE</scope>
</reference>
<dbReference type="InterPro" id="IPR047960">
    <property type="entry name" value="Transpos_IS1380"/>
</dbReference>
<sequence length="469" mass="53651">MNKVFNNQQQLFEGIDGIPSVSEQLLPTTLRVSQVGNKPIFVDFEGGALSSDAGILLLREVENQISIISAIAEVIKDNRDSRYIKHTYQELLMQRVSQIASGNEDANDCDSLRDDPIFKMVANRLPETGDALGSQPTMSRFENTISRSTLYRIAKVFVDNFVKSYETQPDIVVLDFDDTEDKVHGHQQLALFNNYYDDYCYLPLHVYEGLSGKLITTILKPGKRSNGKQMLAIVKRIITQLRARWADTIIVFRGDGHFSYPEVMQWIDAQENVMYVLGLTGNSILKEMVQPLIKQASAQYKETQQKVCIFDSVLYRAKSWDISRRVIVKVEVTSKGENVRFVVSDMEQAKAIELYQQIYCHRGIAELYIKDHKLYLKSDRTSCHAFEANQFRLFLHSAAYVLSHAFRAHALKHSQWANATMETIRLKFFKIGACIRELKTKVKVALPTSYPLKRILIRCLQLFENLAPT</sequence>
<protein>
    <recommendedName>
        <fullName evidence="1">Transposase DDE domain-containing protein</fullName>
    </recommendedName>
</protein>
<accession>A0A0F9HDZ0</accession>
<evidence type="ECO:0000259" key="1">
    <source>
        <dbReference type="Pfam" id="PF13701"/>
    </source>
</evidence>
<dbReference type="InterPro" id="IPR025668">
    <property type="entry name" value="Tnp_DDE_dom"/>
</dbReference>
<dbReference type="EMBL" id="LAZR01023029">
    <property type="protein sequence ID" value="KKL79905.1"/>
    <property type="molecule type" value="Genomic_DNA"/>
</dbReference>
<name>A0A0F9HDZ0_9ZZZZ</name>
<comment type="caution">
    <text evidence="2">The sequence shown here is derived from an EMBL/GenBank/DDBJ whole genome shotgun (WGS) entry which is preliminary data.</text>
</comment>
<organism evidence="2">
    <name type="scientific">marine sediment metagenome</name>
    <dbReference type="NCBI Taxonomy" id="412755"/>
    <lineage>
        <taxon>unclassified sequences</taxon>
        <taxon>metagenomes</taxon>
        <taxon>ecological metagenomes</taxon>
    </lineage>
</organism>